<dbReference type="Proteomes" id="UP001165960">
    <property type="component" value="Unassembled WGS sequence"/>
</dbReference>
<name>A0ACC2TCT1_9FUNG</name>
<organism evidence="1 2">
    <name type="scientific">Entomophthora muscae</name>
    <dbReference type="NCBI Taxonomy" id="34485"/>
    <lineage>
        <taxon>Eukaryota</taxon>
        <taxon>Fungi</taxon>
        <taxon>Fungi incertae sedis</taxon>
        <taxon>Zoopagomycota</taxon>
        <taxon>Entomophthoromycotina</taxon>
        <taxon>Entomophthoromycetes</taxon>
        <taxon>Entomophthorales</taxon>
        <taxon>Entomophthoraceae</taxon>
        <taxon>Entomophthora</taxon>
    </lineage>
</organism>
<keyword evidence="2" id="KW-1185">Reference proteome</keyword>
<dbReference type="EMBL" id="QTSX02003014">
    <property type="protein sequence ID" value="KAJ9072395.1"/>
    <property type="molecule type" value="Genomic_DNA"/>
</dbReference>
<evidence type="ECO:0000313" key="2">
    <source>
        <dbReference type="Proteomes" id="UP001165960"/>
    </source>
</evidence>
<accession>A0ACC2TCT1</accession>
<proteinExistence type="predicted"/>
<evidence type="ECO:0000313" key="1">
    <source>
        <dbReference type="EMBL" id="KAJ9072395.1"/>
    </source>
</evidence>
<comment type="caution">
    <text evidence="1">The sequence shown here is derived from an EMBL/GenBank/DDBJ whole genome shotgun (WGS) entry which is preliminary data.</text>
</comment>
<sequence length="188" mass="20587">MVPKRTAGSKPDLSELEVLVEKAILQKRAGANKSQRPDGSSPHILNGSKPQAISIQSCPTIQVTDNVSDLIFTNSHDLFNHLPVSSTTFPSTTNEIAPPKITQVRPENSGENGQSGSYKRPRPNTALDKDEEIKRLNKSIAELKSQVSTLTRSVDQTNEAMNQLLLENQTTCAQFLSVIKELIQRAAL</sequence>
<protein>
    <submittedName>
        <fullName evidence="1">Uncharacterized protein</fullName>
    </submittedName>
</protein>
<reference evidence="1" key="1">
    <citation type="submission" date="2022-04" db="EMBL/GenBank/DDBJ databases">
        <title>Genome of the entomopathogenic fungus Entomophthora muscae.</title>
        <authorList>
            <person name="Elya C."/>
            <person name="Lovett B.R."/>
            <person name="Lee E."/>
            <person name="Macias A.M."/>
            <person name="Hajek A.E."/>
            <person name="De Bivort B.L."/>
            <person name="Kasson M.T."/>
            <person name="De Fine Licht H.H."/>
            <person name="Stajich J.E."/>
        </authorList>
    </citation>
    <scope>NUCLEOTIDE SEQUENCE</scope>
    <source>
        <strain evidence="1">Berkeley</strain>
    </source>
</reference>
<gene>
    <name evidence="1" type="ORF">DSO57_1027956</name>
</gene>